<gene>
    <name evidence="1" type="ORF">MYCIT1_LOCUS28593</name>
</gene>
<accession>A0AAD2K4T4</accession>
<evidence type="ECO:0000313" key="1">
    <source>
        <dbReference type="EMBL" id="CAK5278904.1"/>
    </source>
</evidence>
<reference evidence="1" key="1">
    <citation type="submission" date="2023-11" db="EMBL/GenBank/DDBJ databases">
        <authorList>
            <person name="De Vega J J."/>
            <person name="De Vega J J."/>
        </authorList>
    </citation>
    <scope>NUCLEOTIDE SEQUENCE</scope>
</reference>
<evidence type="ECO:0000313" key="2">
    <source>
        <dbReference type="Proteomes" id="UP001295794"/>
    </source>
</evidence>
<keyword evidence="2" id="KW-1185">Reference proteome</keyword>
<name>A0AAD2K4T4_9AGAR</name>
<feature type="non-terminal residue" evidence="1">
    <location>
        <position position="1"/>
    </location>
</feature>
<protein>
    <submittedName>
        <fullName evidence="1">Uncharacterized protein</fullName>
    </submittedName>
</protein>
<sequence length="154" mass="17733">WLSRPSHIRIPAVEDCVSREVSGSSPGRISFFCSHHPRYFHFGCPYPKLGQRNSLFPARFHFDDSESMKVRVFRIQMILHYLLHDTRSTNQYISLPIQPFIVIHWPVFAAVHLINVAIQLRRDKRSVVPGNDIVGMQHLTGTEGRTVVVQRCDG</sequence>
<proteinExistence type="predicted"/>
<dbReference type="AlphaFoldDB" id="A0AAD2K4T4"/>
<comment type="caution">
    <text evidence="1">The sequence shown here is derived from an EMBL/GenBank/DDBJ whole genome shotgun (WGS) entry which is preliminary data.</text>
</comment>
<dbReference type="Proteomes" id="UP001295794">
    <property type="component" value="Unassembled WGS sequence"/>
</dbReference>
<dbReference type="EMBL" id="CAVNYO010000431">
    <property type="protein sequence ID" value="CAK5278904.1"/>
    <property type="molecule type" value="Genomic_DNA"/>
</dbReference>
<organism evidence="1 2">
    <name type="scientific">Mycena citricolor</name>
    <dbReference type="NCBI Taxonomy" id="2018698"/>
    <lineage>
        <taxon>Eukaryota</taxon>
        <taxon>Fungi</taxon>
        <taxon>Dikarya</taxon>
        <taxon>Basidiomycota</taxon>
        <taxon>Agaricomycotina</taxon>
        <taxon>Agaricomycetes</taxon>
        <taxon>Agaricomycetidae</taxon>
        <taxon>Agaricales</taxon>
        <taxon>Marasmiineae</taxon>
        <taxon>Mycenaceae</taxon>
        <taxon>Mycena</taxon>
    </lineage>
</organism>